<keyword evidence="2" id="KW-1133">Transmembrane helix</keyword>
<keyword evidence="2" id="KW-0472">Membrane</keyword>
<feature type="compositionally biased region" description="Pro residues" evidence="1">
    <location>
        <begin position="14"/>
        <end position="25"/>
    </location>
</feature>
<organism evidence="3 4">
    <name type="scientific">Nakamurella alba</name>
    <dbReference type="NCBI Taxonomy" id="2665158"/>
    <lineage>
        <taxon>Bacteria</taxon>
        <taxon>Bacillati</taxon>
        <taxon>Actinomycetota</taxon>
        <taxon>Actinomycetes</taxon>
        <taxon>Nakamurellales</taxon>
        <taxon>Nakamurellaceae</taxon>
        <taxon>Nakamurella</taxon>
    </lineage>
</organism>
<evidence type="ECO:0000256" key="1">
    <source>
        <dbReference type="SAM" id="MobiDB-lite"/>
    </source>
</evidence>
<evidence type="ECO:0000256" key="2">
    <source>
        <dbReference type="SAM" id="Phobius"/>
    </source>
</evidence>
<feature type="transmembrane region" description="Helical" evidence="2">
    <location>
        <begin position="125"/>
        <end position="143"/>
    </location>
</feature>
<reference evidence="3 4" key="1">
    <citation type="submission" date="2019-11" db="EMBL/GenBank/DDBJ databases">
        <authorList>
            <person name="Jiang L.-Q."/>
        </authorList>
    </citation>
    <scope>NUCLEOTIDE SEQUENCE [LARGE SCALE GENOMIC DNA]</scope>
    <source>
        <strain evidence="3 4">YIM 132087</strain>
    </source>
</reference>
<sequence>MTQAEAAPSGQVPVPGPTPPTPPTSVAPTGGRRILKLLVDNPIAGFVPWIVHSMLSGENRVMLAAWIALGLSVLLFVSARVMGTRTKILEVVDLVSFGGFVAFALLASAPALTWMETWFGELSNALLVLVVVVSMLLRVPFTVQYAREQVDESLWHAPAFMRINYVITGVWGLAFLVSAVSGYIGDAVLHNSNNLWTGWVIQIFASLTAAHFTIWYPKYARAIGRAKLGIPTDPPPPPAMLLLDLATYLLVIGIIMLVFTADPVWIGVALVVVGAAAMSQQRKVEKAWKAQCTGIDAD</sequence>
<evidence type="ECO:0000313" key="3">
    <source>
        <dbReference type="EMBL" id="MTD15660.1"/>
    </source>
</evidence>
<dbReference type="EMBL" id="WLYK01000006">
    <property type="protein sequence ID" value="MTD15660.1"/>
    <property type="molecule type" value="Genomic_DNA"/>
</dbReference>
<dbReference type="RefSeq" id="WP_154769621.1">
    <property type="nucleotide sequence ID" value="NZ_WLYK01000006.1"/>
</dbReference>
<accession>A0A7K1FNK3</accession>
<feature type="transmembrane region" description="Helical" evidence="2">
    <location>
        <begin position="91"/>
        <end position="113"/>
    </location>
</feature>
<protein>
    <submittedName>
        <fullName evidence="3">Uncharacterized protein</fullName>
    </submittedName>
</protein>
<keyword evidence="4" id="KW-1185">Reference proteome</keyword>
<dbReference type="Proteomes" id="UP000460221">
    <property type="component" value="Unassembled WGS sequence"/>
</dbReference>
<feature type="transmembrane region" description="Helical" evidence="2">
    <location>
        <begin position="163"/>
        <end position="184"/>
    </location>
</feature>
<dbReference type="AlphaFoldDB" id="A0A7K1FNK3"/>
<comment type="caution">
    <text evidence="3">The sequence shown here is derived from an EMBL/GenBank/DDBJ whole genome shotgun (WGS) entry which is preliminary data.</text>
</comment>
<proteinExistence type="predicted"/>
<keyword evidence="2" id="KW-0812">Transmembrane</keyword>
<gene>
    <name evidence="3" type="ORF">GIS00_17135</name>
</gene>
<feature type="region of interest" description="Disordered" evidence="1">
    <location>
        <begin position="1"/>
        <end position="27"/>
    </location>
</feature>
<feature type="transmembrane region" description="Helical" evidence="2">
    <location>
        <begin position="196"/>
        <end position="217"/>
    </location>
</feature>
<name>A0A7K1FNK3_9ACTN</name>
<evidence type="ECO:0000313" key="4">
    <source>
        <dbReference type="Proteomes" id="UP000460221"/>
    </source>
</evidence>
<feature type="transmembrane region" description="Helical" evidence="2">
    <location>
        <begin position="61"/>
        <end position="79"/>
    </location>
</feature>